<organism evidence="1">
    <name type="scientific">Anguilla anguilla</name>
    <name type="common">European freshwater eel</name>
    <name type="synonym">Muraena anguilla</name>
    <dbReference type="NCBI Taxonomy" id="7936"/>
    <lineage>
        <taxon>Eukaryota</taxon>
        <taxon>Metazoa</taxon>
        <taxon>Chordata</taxon>
        <taxon>Craniata</taxon>
        <taxon>Vertebrata</taxon>
        <taxon>Euteleostomi</taxon>
        <taxon>Actinopterygii</taxon>
        <taxon>Neopterygii</taxon>
        <taxon>Teleostei</taxon>
        <taxon>Anguilliformes</taxon>
        <taxon>Anguillidae</taxon>
        <taxon>Anguilla</taxon>
    </lineage>
</organism>
<reference evidence="1" key="1">
    <citation type="submission" date="2014-11" db="EMBL/GenBank/DDBJ databases">
        <authorList>
            <person name="Amaro Gonzalez C."/>
        </authorList>
    </citation>
    <scope>NUCLEOTIDE SEQUENCE</scope>
</reference>
<sequence>MTCIHAHAQYDHESNVENDLRPLLCYLYAYFGCRRLYFLITLI</sequence>
<accession>A0A0E9V8F4</accession>
<protein>
    <submittedName>
        <fullName evidence="1">Uncharacterized protein</fullName>
    </submittedName>
</protein>
<dbReference type="EMBL" id="GBXM01034842">
    <property type="protein sequence ID" value="JAH73735.1"/>
    <property type="molecule type" value="Transcribed_RNA"/>
</dbReference>
<proteinExistence type="predicted"/>
<evidence type="ECO:0000313" key="1">
    <source>
        <dbReference type="EMBL" id="JAH73735.1"/>
    </source>
</evidence>
<reference evidence="1" key="2">
    <citation type="journal article" date="2015" name="Fish Shellfish Immunol.">
        <title>Early steps in the European eel (Anguilla anguilla)-Vibrio vulnificus interaction in the gills: Role of the RtxA13 toxin.</title>
        <authorList>
            <person name="Callol A."/>
            <person name="Pajuelo D."/>
            <person name="Ebbesson L."/>
            <person name="Teles M."/>
            <person name="MacKenzie S."/>
            <person name="Amaro C."/>
        </authorList>
    </citation>
    <scope>NUCLEOTIDE SEQUENCE</scope>
</reference>
<dbReference type="AlphaFoldDB" id="A0A0E9V8F4"/>
<name>A0A0E9V8F4_ANGAN</name>